<reference evidence="1" key="1">
    <citation type="journal article" date="2015" name="Nature">
        <title>Complex archaea that bridge the gap between prokaryotes and eukaryotes.</title>
        <authorList>
            <person name="Spang A."/>
            <person name="Saw J.H."/>
            <person name="Jorgensen S.L."/>
            <person name="Zaremba-Niedzwiedzka K."/>
            <person name="Martijn J."/>
            <person name="Lind A.E."/>
            <person name="van Eijk R."/>
            <person name="Schleper C."/>
            <person name="Guy L."/>
            <person name="Ettema T.J."/>
        </authorList>
    </citation>
    <scope>NUCLEOTIDE SEQUENCE</scope>
</reference>
<gene>
    <name evidence="1" type="ORF">LCGC14_0630390</name>
</gene>
<dbReference type="AlphaFoldDB" id="A0A0F9R233"/>
<comment type="caution">
    <text evidence="1">The sequence shown here is derived from an EMBL/GenBank/DDBJ whole genome shotgun (WGS) entry which is preliminary data.</text>
</comment>
<name>A0A0F9R233_9ZZZZ</name>
<evidence type="ECO:0000313" key="1">
    <source>
        <dbReference type="EMBL" id="KKN50690.1"/>
    </source>
</evidence>
<organism evidence="1">
    <name type="scientific">marine sediment metagenome</name>
    <dbReference type="NCBI Taxonomy" id="412755"/>
    <lineage>
        <taxon>unclassified sequences</taxon>
        <taxon>metagenomes</taxon>
        <taxon>ecological metagenomes</taxon>
    </lineage>
</organism>
<accession>A0A0F9R233</accession>
<sequence>MQNFSKDEILAVAGFPRRGKFGLFPVSMGLALLLPDPCVPGGKIYMEFPHVERTRHVKVICWVIVSCS</sequence>
<proteinExistence type="predicted"/>
<protein>
    <submittedName>
        <fullName evidence="1">Uncharacterized protein</fullName>
    </submittedName>
</protein>
<dbReference type="EMBL" id="LAZR01001100">
    <property type="protein sequence ID" value="KKN50690.1"/>
    <property type="molecule type" value="Genomic_DNA"/>
</dbReference>